<proteinExistence type="predicted"/>
<dbReference type="Proteomes" id="UP000077315">
    <property type="component" value="Unassembled WGS sequence"/>
</dbReference>
<dbReference type="GeneID" id="28988886"/>
<evidence type="ECO:0000256" key="2">
    <source>
        <dbReference type="ARBA" id="ARBA00022692"/>
    </source>
</evidence>
<accession>A0A163EF84</accession>
<feature type="transmembrane region" description="Helical" evidence="5">
    <location>
        <begin position="191"/>
        <end position="210"/>
    </location>
</feature>
<dbReference type="RefSeq" id="XP_018296370.1">
    <property type="nucleotide sequence ID" value="XM_018427980.1"/>
</dbReference>
<dbReference type="GO" id="GO:0016020">
    <property type="term" value="C:membrane"/>
    <property type="evidence" value="ECO:0007669"/>
    <property type="project" value="UniProtKB-SubCell"/>
</dbReference>
<dbReference type="AlphaFoldDB" id="A0A163EF84"/>
<comment type="subcellular location">
    <subcellularLocation>
        <location evidence="1">Membrane</location>
        <topology evidence="1">Multi-pass membrane protein</topology>
    </subcellularLocation>
</comment>
<evidence type="ECO:0008006" key="8">
    <source>
        <dbReference type="Google" id="ProtNLM"/>
    </source>
</evidence>
<feature type="transmembrane region" description="Helical" evidence="5">
    <location>
        <begin position="91"/>
        <end position="109"/>
    </location>
</feature>
<protein>
    <recommendedName>
        <fullName evidence="8">DUF300-domain-containing protein</fullName>
    </recommendedName>
</protein>
<dbReference type="OrthoDB" id="5348404at2759"/>
<sequence>MALLLADNGYGEGGAGSEFSLIAINLALIFTIVATCISMISVWLHWKNYRKPNQQRQVIRILWIVPIYGVSTFVSLVSLNVAFYVDTFRDMYEAYVIYAFFNLLLNKLGGERALIIMLHSRPPSENFFPGTLWSREIYVGDPYTFLFVKRGILQFVYVKPILAVVTMALKATGHYSEGEISWTSSYLYLTFFYNISVTLTLWCLMVFFYATKKDLVAFRPLPKFLCVKAIIFFSFWQSVVIALMVAAGMIQDEGPEHISVAIQDFLICMEMVPAAIAHSFSFSYEDYYDPDVHSARMPIYRAIRDSFGIKDVVMDTLDTLRGSQFNYRSFEPSEGVPHIGSSRTSRIMAGLRYSTSTAKKHWIDPAPTSRFISAGRALNEGRGGSGGGERGASGVEVYEPLEFDDPDPNDEVEDHYRTSRAMMFGDYNYPVI</sequence>
<dbReference type="SMART" id="SM01417">
    <property type="entry name" value="Solute_trans_a"/>
    <property type="match status" value="1"/>
</dbReference>
<dbReference type="InParanoid" id="A0A163EF84"/>
<keyword evidence="4 5" id="KW-0472">Membrane</keyword>
<dbReference type="PANTHER" id="PTHR23423">
    <property type="entry name" value="ORGANIC SOLUTE TRANSPORTER-RELATED"/>
    <property type="match status" value="1"/>
</dbReference>
<feature type="transmembrane region" description="Helical" evidence="5">
    <location>
        <begin position="20"/>
        <end position="46"/>
    </location>
</feature>
<dbReference type="InterPro" id="IPR005178">
    <property type="entry name" value="Ostalpha/TMEM184C"/>
</dbReference>
<dbReference type="FunCoup" id="A0A163EF84">
    <property type="interactions" value="181"/>
</dbReference>
<evidence type="ECO:0000256" key="1">
    <source>
        <dbReference type="ARBA" id="ARBA00004141"/>
    </source>
</evidence>
<feature type="non-terminal residue" evidence="6">
    <location>
        <position position="432"/>
    </location>
</feature>
<evidence type="ECO:0000256" key="5">
    <source>
        <dbReference type="SAM" id="Phobius"/>
    </source>
</evidence>
<feature type="transmembrane region" description="Helical" evidence="5">
    <location>
        <begin position="230"/>
        <end position="250"/>
    </location>
</feature>
<keyword evidence="3 5" id="KW-1133">Transmembrane helix</keyword>
<evidence type="ECO:0000256" key="4">
    <source>
        <dbReference type="ARBA" id="ARBA00023136"/>
    </source>
</evidence>
<gene>
    <name evidence="6" type="ORF">PHYBLDRAFT_107139</name>
</gene>
<feature type="transmembrane region" description="Helical" evidence="5">
    <location>
        <begin position="152"/>
        <end position="171"/>
    </location>
</feature>
<keyword evidence="7" id="KW-1185">Reference proteome</keyword>
<feature type="transmembrane region" description="Helical" evidence="5">
    <location>
        <begin position="58"/>
        <end position="85"/>
    </location>
</feature>
<reference evidence="7" key="1">
    <citation type="submission" date="2015-06" db="EMBL/GenBank/DDBJ databases">
        <title>Expansion of signal transduction pathways in fungi by whole-genome duplication.</title>
        <authorList>
            <consortium name="DOE Joint Genome Institute"/>
            <person name="Corrochano L.M."/>
            <person name="Kuo A."/>
            <person name="Marcet-Houben M."/>
            <person name="Polaino S."/>
            <person name="Salamov A."/>
            <person name="Villalobos J.M."/>
            <person name="Alvarez M.I."/>
            <person name="Avalos J."/>
            <person name="Benito E.P."/>
            <person name="Benoit I."/>
            <person name="Burger G."/>
            <person name="Camino L.P."/>
            <person name="Canovas D."/>
            <person name="Cerda-Olmedo E."/>
            <person name="Cheng J.-F."/>
            <person name="Dominguez A."/>
            <person name="Elias M."/>
            <person name="Eslava A.P."/>
            <person name="Glaser F."/>
            <person name="Grimwood J."/>
            <person name="Gutierrez G."/>
            <person name="Heitman J."/>
            <person name="Henrissat B."/>
            <person name="Iturriaga E.A."/>
            <person name="Lang B.F."/>
            <person name="Lavin J.L."/>
            <person name="Lee S."/>
            <person name="Li W."/>
            <person name="Lindquist E."/>
            <person name="Lopez-Garcia S."/>
            <person name="Luque E.M."/>
            <person name="Marcos A.T."/>
            <person name="Martin J."/>
            <person name="McCluskey K."/>
            <person name="Medina H.R."/>
            <person name="Miralles-Duran A."/>
            <person name="Miyazaki A."/>
            <person name="Munoz-Torres E."/>
            <person name="Oguiza J.A."/>
            <person name="Ohm R."/>
            <person name="Olmedo M."/>
            <person name="Orejas M."/>
            <person name="Ortiz-Castellanos L."/>
            <person name="Pisabarro A.G."/>
            <person name="Rodriguez-Romero J."/>
            <person name="Ruiz-Herrera J."/>
            <person name="Ruiz-Vazquez R."/>
            <person name="Sanz C."/>
            <person name="Schackwitz W."/>
            <person name="Schmutz J."/>
            <person name="Shahriari M."/>
            <person name="Shelest E."/>
            <person name="Silva-Franco F."/>
            <person name="Soanes D."/>
            <person name="Syed K."/>
            <person name="Tagua V.G."/>
            <person name="Talbot N.J."/>
            <person name="Thon M."/>
            <person name="De vries R.P."/>
            <person name="Wiebenga A."/>
            <person name="Yadav J.S."/>
            <person name="Braun E.L."/>
            <person name="Baker S."/>
            <person name="Garre V."/>
            <person name="Horwitz B."/>
            <person name="Torres-Martinez S."/>
            <person name="Idnurm A."/>
            <person name="Herrera-Estrella A."/>
            <person name="Gabaldon T."/>
            <person name="Grigoriev I.V."/>
        </authorList>
    </citation>
    <scope>NUCLEOTIDE SEQUENCE [LARGE SCALE GENOMIC DNA]</scope>
    <source>
        <strain evidence="7">NRRL 1555(-)</strain>
    </source>
</reference>
<organism evidence="6 7">
    <name type="scientific">Phycomyces blakesleeanus (strain ATCC 8743b / DSM 1359 / FGSC 10004 / NBRC 33097 / NRRL 1555)</name>
    <dbReference type="NCBI Taxonomy" id="763407"/>
    <lineage>
        <taxon>Eukaryota</taxon>
        <taxon>Fungi</taxon>
        <taxon>Fungi incertae sedis</taxon>
        <taxon>Mucoromycota</taxon>
        <taxon>Mucoromycotina</taxon>
        <taxon>Mucoromycetes</taxon>
        <taxon>Mucorales</taxon>
        <taxon>Phycomycetaceae</taxon>
        <taxon>Phycomyces</taxon>
    </lineage>
</organism>
<evidence type="ECO:0000313" key="7">
    <source>
        <dbReference type="Proteomes" id="UP000077315"/>
    </source>
</evidence>
<dbReference type="Pfam" id="PF03619">
    <property type="entry name" value="Solute_trans_a"/>
    <property type="match status" value="1"/>
</dbReference>
<dbReference type="VEuPathDB" id="FungiDB:PHYBLDRAFT_107139"/>
<evidence type="ECO:0000313" key="6">
    <source>
        <dbReference type="EMBL" id="OAD78330.1"/>
    </source>
</evidence>
<evidence type="ECO:0000256" key="3">
    <source>
        <dbReference type="ARBA" id="ARBA00022989"/>
    </source>
</evidence>
<keyword evidence="2 5" id="KW-0812">Transmembrane</keyword>
<name>A0A163EF84_PHYB8</name>
<dbReference type="EMBL" id="KV440973">
    <property type="protein sequence ID" value="OAD78330.1"/>
    <property type="molecule type" value="Genomic_DNA"/>
</dbReference>
<dbReference type="STRING" id="763407.A0A163EF84"/>